<comment type="caution">
    <text evidence="8">The sequence shown here is derived from an EMBL/GenBank/DDBJ whole genome shotgun (WGS) entry which is preliminary data.</text>
</comment>
<dbReference type="FunFam" id="1.10.10.60:FF:000645">
    <property type="entry name" value="Os07g0634900 protein"/>
    <property type="match status" value="1"/>
</dbReference>
<feature type="domain" description="Myb-like" evidence="6">
    <location>
        <begin position="166"/>
        <end position="216"/>
    </location>
</feature>
<organism evidence="8 9">
    <name type="scientific">Castilleja foliolosa</name>
    <dbReference type="NCBI Taxonomy" id="1961234"/>
    <lineage>
        <taxon>Eukaryota</taxon>
        <taxon>Viridiplantae</taxon>
        <taxon>Streptophyta</taxon>
        <taxon>Embryophyta</taxon>
        <taxon>Tracheophyta</taxon>
        <taxon>Spermatophyta</taxon>
        <taxon>Magnoliopsida</taxon>
        <taxon>eudicotyledons</taxon>
        <taxon>Gunneridae</taxon>
        <taxon>Pentapetalae</taxon>
        <taxon>asterids</taxon>
        <taxon>lamiids</taxon>
        <taxon>Lamiales</taxon>
        <taxon>Orobanchaceae</taxon>
        <taxon>Pedicularideae</taxon>
        <taxon>Castillejinae</taxon>
        <taxon>Castilleja</taxon>
    </lineage>
</organism>
<dbReference type="SUPFAM" id="SSF46689">
    <property type="entry name" value="Homeodomain-like"/>
    <property type="match status" value="1"/>
</dbReference>
<dbReference type="SMART" id="SM00717">
    <property type="entry name" value="SANT"/>
    <property type="match status" value="1"/>
</dbReference>
<dbReference type="GO" id="GO:0005634">
    <property type="term" value="C:nucleus"/>
    <property type="evidence" value="ECO:0007669"/>
    <property type="project" value="UniProtKB-SubCell"/>
</dbReference>
<gene>
    <name evidence="8" type="ORF">CASFOL_017456</name>
</gene>
<evidence type="ECO:0000259" key="7">
    <source>
        <dbReference type="PROSITE" id="PS51294"/>
    </source>
</evidence>
<dbReference type="InterPro" id="IPR001005">
    <property type="entry name" value="SANT/Myb"/>
</dbReference>
<dbReference type="CDD" id="cd00167">
    <property type="entry name" value="SANT"/>
    <property type="match status" value="1"/>
</dbReference>
<accession>A0ABD3DEN3</accession>
<dbReference type="InterPro" id="IPR009057">
    <property type="entry name" value="Homeodomain-like_sf"/>
</dbReference>
<keyword evidence="9" id="KW-1185">Reference proteome</keyword>
<evidence type="ECO:0000256" key="2">
    <source>
        <dbReference type="ARBA" id="ARBA00022737"/>
    </source>
</evidence>
<dbReference type="GO" id="GO:0003677">
    <property type="term" value="F:DNA binding"/>
    <property type="evidence" value="ECO:0007669"/>
    <property type="project" value="UniProtKB-KW"/>
</dbReference>
<keyword evidence="2" id="KW-0677">Repeat</keyword>
<feature type="region of interest" description="Disordered" evidence="5">
    <location>
        <begin position="142"/>
        <end position="169"/>
    </location>
</feature>
<keyword evidence="3" id="KW-0238">DNA-binding</keyword>
<dbReference type="Proteomes" id="UP001632038">
    <property type="component" value="Unassembled WGS sequence"/>
</dbReference>
<evidence type="ECO:0000256" key="4">
    <source>
        <dbReference type="ARBA" id="ARBA00023242"/>
    </source>
</evidence>
<reference evidence="9" key="1">
    <citation type="journal article" date="2024" name="IScience">
        <title>Strigolactones Initiate the Formation of Haustorium-like Structures in Castilleja.</title>
        <authorList>
            <person name="Buerger M."/>
            <person name="Peterson D."/>
            <person name="Chory J."/>
        </authorList>
    </citation>
    <scope>NUCLEOTIDE SEQUENCE [LARGE SCALE GENOMIC DNA]</scope>
</reference>
<feature type="domain" description="HTH myb-type" evidence="7">
    <location>
        <begin position="174"/>
        <end position="220"/>
    </location>
</feature>
<dbReference type="PANTHER" id="PTHR47994:SF5">
    <property type="entry name" value="F14D16.11-RELATED"/>
    <property type="match status" value="1"/>
</dbReference>
<keyword evidence="4" id="KW-0539">Nucleus</keyword>
<evidence type="ECO:0000313" key="8">
    <source>
        <dbReference type="EMBL" id="KAL3639549.1"/>
    </source>
</evidence>
<sequence length="416" mass="46090">MSNNPTSTAASISSTVDASGYQITPPGVPIISPTDVVGSPNPYVVIDPIVLGHSHGEYREPVLHVPGIRKNLVSGAILVSRCFRLVFKANKIVLTKFGNHIVLTMVKNSCSEMQNGLYHENDDAKKATYGLKQLGTGNWTTFSKRSSGNRKSRKNSKEKWINSNQKADPKQNIFTPQEEELVIQLHSAIGSRWPIIAQQLPGRTDNDVKILWNSKLRKKLSAMGIDPVTHKPFSQILAEYGNIGAFPKARTRFSSLSKDLKNAVFFKPEQSQQTLLNQFSCSGTKQEESNHRSLDLYSQIQAVNFATDASNYAKNENTTMECVNPSSLVVNQEISSFSWSDFFLEDAFLAGDEHGNGGKIEVNIEENVKCDDNNNNNGGFEASSSTNSSSFVDAMLENQDAMFSQLSCFSEEQFYY</sequence>
<protein>
    <recommendedName>
        <fullName evidence="10">MYB transcription factor</fullName>
    </recommendedName>
</protein>
<dbReference type="InterPro" id="IPR017930">
    <property type="entry name" value="Myb_dom"/>
</dbReference>
<evidence type="ECO:0000256" key="5">
    <source>
        <dbReference type="SAM" id="MobiDB-lite"/>
    </source>
</evidence>
<dbReference type="PANTHER" id="PTHR47994">
    <property type="entry name" value="F14D16.11-RELATED"/>
    <property type="match status" value="1"/>
</dbReference>
<dbReference type="PROSITE" id="PS51294">
    <property type="entry name" value="HTH_MYB"/>
    <property type="match status" value="1"/>
</dbReference>
<name>A0ABD3DEN3_9LAMI</name>
<evidence type="ECO:0008006" key="10">
    <source>
        <dbReference type="Google" id="ProtNLM"/>
    </source>
</evidence>
<dbReference type="Pfam" id="PF00249">
    <property type="entry name" value="Myb_DNA-binding"/>
    <property type="match status" value="1"/>
</dbReference>
<evidence type="ECO:0000256" key="1">
    <source>
        <dbReference type="ARBA" id="ARBA00004123"/>
    </source>
</evidence>
<comment type="subcellular location">
    <subcellularLocation>
        <location evidence="1">Nucleus</location>
    </subcellularLocation>
</comment>
<proteinExistence type="predicted"/>
<evidence type="ECO:0000256" key="3">
    <source>
        <dbReference type="ARBA" id="ARBA00023125"/>
    </source>
</evidence>
<evidence type="ECO:0000313" key="9">
    <source>
        <dbReference type="Proteomes" id="UP001632038"/>
    </source>
</evidence>
<dbReference type="AlphaFoldDB" id="A0ABD3DEN3"/>
<evidence type="ECO:0000259" key="6">
    <source>
        <dbReference type="PROSITE" id="PS50090"/>
    </source>
</evidence>
<dbReference type="Gene3D" id="1.10.10.60">
    <property type="entry name" value="Homeodomain-like"/>
    <property type="match status" value="1"/>
</dbReference>
<dbReference type="PROSITE" id="PS50090">
    <property type="entry name" value="MYB_LIKE"/>
    <property type="match status" value="1"/>
</dbReference>
<dbReference type="EMBL" id="JAVIJP010000018">
    <property type="protein sequence ID" value="KAL3639549.1"/>
    <property type="molecule type" value="Genomic_DNA"/>
</dbReference>
<dbReference type="InterPro" id="IPR015495">
    <property type="entry name" value="Myb_TF_plants"/>
</dbReference>